<dbReference type="InterPro" id="IPR018114">
    <property type="entry name" value="TRYPSIN_HIS"/>
</dbReference>
<dbReference type="InterPro" id="IPR009003">
    <property type="entry name" value="Peptidase_S1_PA"/>
</dbReference>
<comment type="caution">
    <text evidence="3">The sequence shown here is derived from an EMBL/GenBank/DDBJ whole genome shotgun (WGS) entry which is preliminary data.</text>
</comment>
<evidence type="ECO:0008006" key="5">
    <source>
        <dbReference type="Google" id="ProtNLM"/>
    </source>
</evidence>
<keyword evidence="4" id="KW-1185">Reference proteome</keyword>
<dbReference type="GO" id="GO:0006508">
    <property type="term" value="P:proteolysis"/>
    <property type="evidence" value="ECO:0007669"/>
    <property type="project" value="InterPro"/>
</dbReference>
<name>A0A3D9SXZ8_9ACTN</name>
<reference evidence="3 4" key="1">
    <citation type="submission" date="2018-08" db="EMBL/GenBank/DDBJ databases">
        <title>Sequencing the genomes of 1000 actinobacteria strains.</title>
        <authorList>
            <person name="Klenk H.-P."/>
        </authorList>
    </citation>
    <scope>NUCLEOTIDE SEQUENCE [LARGE SCALE GENOMIC DNA]</scope>
    <source>
        <strain evidence="3 4">DSM 43927</strain>
    </source>
</reference>
<dbReference type="RefSeq" id="WP_116025936.1">
    <property type="nucleotide sequence ID" value="NZ_QTTT01000001.1"/>
</dbReference>
<feature type="signal peptide" evidence="2">
    <location>
        <begin position="1"/>
        <end position="31"/>
    </location>
</feature>
<evidence type="ECO:0000256" key="2">
    <source>
        <dbReference type="SAM" id="SignalP"/>
    </source>
</evidence>
<proteinExistence type="predicted"/>
<accession>A0A3D9SXZ8</accession>
<dbReference type="GO" id="GO:0004252">
    <property type="term" value="F:serine-type endopeptidase activity"/>
    <property type="evidence" value="ECO:0007669"/>
    <property type="project" value="InterPro"/>
</dbReference>
<dbReference type="InterPro" id="IPR043504">
    <property type="entry name" value="Peptidase_S1_PA_chymotrypsin"/>
</dbReference>
<dbReference type="Gene3D" id="2.40.10.10">
    <property type="entry name" value="Trypsin-like serine proteases"/>
    <property type="match status" value="2"/>
</dbReference>
<dbReference type="AlphaFoldDB" id="A0A3D9SXZ8"/>
<dbReference type="EMBL" id="QTTT01000001">
    <property type="protein sequence ID" value="REF00827.1"/>
    <property type="molecule type" value="Genomic_DNA"/>
</dbReference>
<feature type="region of interest" description="Disordered" evidence="1">
    <location>
        <begin position="70"/>
        <end position="98"/>
    </location>
</feature>
<dbReference type="Proteomes" id="UP000256661">
    <property type="component" value="Unassembled WGS sequence"/>
</dbReference>
<organism evidence="3 4">
    <name type="scientific">Thermomonospora umbrina</name>
    <dbReference type="NCBI Taxonomy" id="111806"/>
    <lineage>
        <taxon>Bacteria</taxon>
        <taxon>Bacillati</taxon>
        <taxon>Actinomycetota</taxon>
        <taxon>Actinomycetes</taxon>
        <taxon>Streptosporangiales</taxon>
        <taxon>Thermomonosporaceae</taxon>
        <taxon>Thermomonospora</taxon>
    </lineage>
</organism>
<sequence>MASTFARIGTSTATLLLAATAVSGIAPAAHAATTPFEMARTVPAGAGYQDGLRAVINHWTTGRIAVAGLNDDDNGTAVRGSDSVPPADGWNDLAAPWTGQGEVTKTTGKLLIRKKNAGSGAFDGLATCSASVVQSANRSVVVTAGHCFRQQLASVWGGPNHTTENAVFIPGFNGANVARIPAHVTDAQLSEYVKNTPLPGPDIAPYGVWPVTRIWLTNTWSYNKNNFTGNDMAAFLVDHPDSPTPIQDVTGGQAIAFDRPRAQFTTVFGYPTSNRTPGGNAQWYAPEYGGDNQPLFGQAGANGVPAGQVRTYDGRTLITSRGPTTADTGENFDDILRSAHAQGSSGGPWFHSFDPATGTGTLVGVTSHFVSSSTGGFALDQAWNPARPFMAGTHFAAQEEAVYQIASAATPRA</sequence>
<evidence type="ECO:0000313" key="3">
    <source>
        <dbReference type="EMBL" id="REF00827.1"/>
    </source>
</evidence>
<dbReference type="PROSITE" id="PS00134">
    <property type="entry name" value="TRYPSIN_HIS"/>
    <property type="match status" value="1"/>
</dbReference>
<gene>
    <name evidence="3" type="ORF">DFJ69_6409</name>
</gene>
<dbReference type="SUPFAM" id="SSF50494">
    <property type="entry name" value="Trypsin-like serine proteases"/>
    <property type="match status" value="1"/>
</dbReference>
<protein>
    <recommendedName>
        <fullName evidence="5">V8-like Glu-specific endopeptidase</fullName>
    </recommendedName>
</protein>
<evidence type="ECO:0000313" key="4">
    <source>
        <dbReference type="Proteomes" id="UP000256661"/>
    </source>
</evidence>
<keyword evidence="2" id="KW-0732">Signal</keyword>
<evidence type="ECO:0000256" key="1">
    <source>
        <dbReference type="SAM" id="MobiDB-lite"/>
    </source>
</evidence>
<dbReference type="OrthoDB" id="3512425at2"/>
<feature type="chain" id="PRO_5017783172" description="V8-like Glu-specific endopeptidase" evidence="2">
    <location>
        <begin position="32"/>
        <end position="413"/>
    </location>
</feature>